<keyword evidence="1" id="KW-0472">Membrane</keyword>
<evidence type="ECO:0000313" key="2">
    <source>
        <dbReference type="EMBL" id="KAL2062964.1"/>
    </source>
</evidence>
<name>A0ABR4BZ78_9HELO</name>
<dbReference type="Proteomes" id="UP001595075">
    <property type="component" value="Unassembled WGS sequence"/>
</dbReference>
<accession>A0ABR4BZ78</accession>
<keyword evidence="3" id="KW-1185">Reference proteome</keyword>
<gene>
    <name evidence="2" type="ORF">VTL71DRAFT_6036</name>
</gene>
<organism evidence="2 3">
    <name type="scientific">Oculimacula yallundae</name>
    <dbReference type="NCBI Taxonomy" id="86028"/>
    <lineage>
        <taxon>Eukaryota</taxon>
        <taxon>Fungi</taxon>
        <taxon>Dikarya</taxon>
        <taxon>Ascomycota</taxon>
        <taxon>Pezizomycotina</taxon>
        <taxon>Leotiomycetes</taxon>
        <taxon>Helotiales</taxon>
        <taxon>Ploettnerulaceae</taxon>
        <taxon>Oculimacula</taxon>
    </lineage>
</organism>
<evidence type="ECO:0000256" key="1">
    <source>
        <dbReference type="SAM" id="Phobius"/>
    </source>
</evidence>
<keyword evidence="1" id="KW-0812">Transmembrane</keyword>
<feature type="transmembrane region" description="Helical" evidence="1">
    <location>
        <begin position="65"/>
        <end position="85"/>
    </location>
</feature>
<proteinExistence type="predicted"/>
<reference evidence="2 3" key="1">
    <citation type="journal article" date="2024" name="Commun. Biol.">
        <title>Comparative genomic analysis of thermophilic fungi reveals convergent evolutionary adaptations and gene losses.</title>
        <authorList>
            <person name="Steindorff A.S."/>
            <person name="Aguilar-Pontes M.V."/>
            <person name="Robinson A.J."/>
            <person name="Andreopoulos B."/>
            <person name="LaButti K."/>
            <person name="Kuo A."/>
            <person name="Mondo S."/>
            <person name="Riley R."/>
            <person name="Otillar R."/>
            <person name="Haridas S."/>
            <person name="Lipzen A."/>
            <person name="Grimwood J."/>
            <person name="Schmutz J."/>
            <person name="Clum A."/>
            <person name="Reid I.D."/>
            <person name="Moisan M.C."/>
            <person name="Butler G."/>
            <person name="Nguyen T.T.M."/>
            <person name="Dewar K."/>
            <person name="Conant G."/>
            <person name="Drula E."/>
            <person name="Henrissat B."/>
            <person name="Hansel C."/>
            <person name="Singer S."/>
            <person name="Hutchinson M.I."/>
            <person name="de Vries R.P."/>
            <person name="Natvig D.O."/>
            <person name="Powell A.J."/>
            <person name="Tsang A."/>
            <person name="Grigoriev I.V."/>
        </authorList>
    </citation>
    <scope>NUCLEOTIDE SEQUENCE [LARGE SCALE GENOMIC DNA]</scope>
    <source>
        <strain evidence="2 3">CBS 494.80</strain>
    </source>
</reference>
<comment type="caution">
    <text evidence="2">The sequence shown here is derived from an EMBL/GenBank/DDBJ whole genome shotgun (WGS) entry which is preliminary data.</text>
</comment>
<dbReference type="EMBL" id="JAZHXI010000016">
    <property type="protein sequence ID" value="KAL2062964.1"/>
    <property type="molecule type" value="Genomic_DNA"/>
</dbReference>
<keyword evidence="1" id="KW-1133">Transmembrane helix</keyword>
<sequence>MLVSVDSSTKVGRVKDVDEPLASYLYLIITPAIFSISSNIIQIYLTLLTRPAPVFKIRFKMHFNCLLVIAFMVAFVQCGTAGPLLGRK</sequence>
<feature type="transmembrane region" description="Helical" evidence="1">
    <location>
        <begin position="24"/>
        <end position="45"/>
    </location>
</feature>
<evidence type="ECO:0000313" key="3">
    <source>
        <dbReference type="Proteomes" id="UP001595075"/>
    </source>
</evidence>
<protein>
    <submittedName>
        <fullName evidence="2">Uncharacterized protein</fullName>
    </submittedName>
</protein>